<dbReference type="RefSeq" id="WP_344912719.1">
    <property type="nucleotide sequence ID" value="NZ_BAABDL010000112.1"/>
</dbReference>
<evidence type="ECO:0000256" key="3">
    <source>
        <dbReference type="ARBA" id="ARBA00022801"/>
    </source>
</evidence>
<organism evidence="8 9">
    <name type="scientific">Amphibacillus indicireducens</name>
    <dbReference type="NCBI Taxonomy" id="1076330"/>
    <lineage>
        <taxon>Bacteria</taxon>
        <taxon>Bacillati</taxon>
        <taxon>Bacillota</taxon>
        <taxon>Bacilli</taxon>
        <taxon>Bacillales</taxon>
        <taxon>Bacillaceae</taxon>
        <taxon>Amphibacillus</taxon>
    </lineage>
</organism>
<comment type="similarity">
    <text evidence="1">Belongs to the peptidase S1C family.</text>
</comment>
<dbReference type="SMART" id="SM00228">
    <property type="entry name" value="PDZ"/>
    <property type="match status" value="1"/>
</dbReference>
<evidence type="ECO:0000313" key="8">
    <source>
        <dbReference type="EMBL" id="GAA4074797.1"/>
    </source>
</evidence>
<keyword evidence="2" id="KW-0645">Protease</keyword>
<feature type="domain" description="PDZ" evidence="7">
    <location>
        <begin position="327"/>
        <end position="417"/>
    </location>
</feature>
<keyword evidence="4" id="KW-0720">Serine protease</keyword>
<evidence type="ECO:0000256" key="1">
    <source>
        <dbReference type="ARBA" id="ARBA00010541"/>
    </source>
</evidence>
<dbReference type="InterPro" id="IPR001940">
    <property type="entry name" value="Peptidase_S1C"/>
</dbReference>
<dbReference type="Pfam" id="PF13365">
    <property type="entry name" value="Trypsin_2"/>
    <property type="match status" value="1"/>
</dbReference>
<protein>
    <recommendedName>
        <fullName evidence="7">PDZ domain-containing protein</fullName>
    </recommendedName>
</protein>
<dbReference type="InterPro" id="IPR036034">
    <property type="entry name" value="PDZ_sf"/>
</dbReference>
<proteinExistence type="inferred from homology"/>
<evidence type="ECO:0000256" key="6">
    <source>
        <dbReference type="SAM" id="Phobius"/>
    </source>
</evidence>
<dbReference type="PANTHER" id="PTHR43343:SF3">
    <property type="entry name" value="PROTEASE DO-LIKE 8, CHLOROPLASTIC"/>
    <property type="match status" value="1"/>
</dbReference>
<keyword evidence="3" id="KW-0378">Hydrolase</keyword>
<dbReference type="InterPro" id="IPR043504">
    <property type="entry name" value="Peptidase_S1_PA_chymotrypsin"/>
</dbReference>
<accession>A0ABP7VV72</accession>
<reference evidence="9" key="1">
    <citation type="journal article" date="2019" name="Int. J. Syst. Evol. Microbiol.">
        <title>The Global Catalogue of Microorganisms (GCM) 10K type strain sequencing project: providing services to taxonomists for standard genome sequencing and annotation.</title>
        <authorList>
            <consortium name="The Broad Institute Genomics Platform"/>
            <consortium name="The Broad Institute Genome Sequencing Center for Infectious Disease"/>
            <person name="Wu L."/>
            <person name="Ma J."/>
        </authorList>
    </citation>
    <scope>NUCLEOTIDE SEQUENCE [LARGE SCALE GENOMIC DNA]</scope>
    <source>
        <strain evidence="9">JCM 17250</strain>
    </source>
</reference>
<dbReference type="SUPFAM" id="SSF50494">
    <property type="entry name" value="Trypsin-like serine proteases"/>
    <property type="match status" value="1"/>
</dbReference>
<keyword evidence="9" id="KW-1185">Reference proteome</keyword>
<dbReference type="EMBL" id="BAABDL010000112">
    <property type="protein sequence ID" value="GAA4074797.1"/>
    <property type="molecule type" value="Genomic_DNA"/>
</dbReference>
<dbReference type="Gene3D" id="2.30.42.10">
    <property type="match status" value="1"/>
</dbReference>
<feature type="transmembrane region" description="Helical" evidence="6">
    <location>
        <begin position="54"/>
        <end position="77"/>
    </location>
</feature>
<dbReference type="PRINTS" id="PR00834">
    <property type="entry name" value="PROTEASES2C"/>
</dbReference>
<dbReference type="Proteomes" id="UP001501734">
    <property type="component" value="Unassembled WGS sequence"/>
</dbReference>
<dbReference type="SUPFAM" id="SSF50156">
    <property type="entry name" value="PDZ domain-like"/>
    <property type="match status" value="1"/>
</dbReference>
<dbReference type="InterPro" id="IPR051201">
    <property type="entry name" value="Chloro_Bact_Ser_Proteases"/>
</dbReference>
<evidence type="ECO:0000256" key="5">
    <source>
        <dbReference type="SAM" id="MobiDB-lite"/>
    </source>
</evidence>
<dbReference type="PANTHER" id="PTHR43343">
    <property type="entry name" value="PEPTIDASE S12"/>
    <property type="match status" value="1"/>
</dbReference>
<evidence type="ECO:0000256" key="4">
    <source>
        <dbReference type="ARBA" id="ARBA00022825"/>
    </source>
</evidence>
<keyword evidence="6" id="KW-1133">Transmembrane helix</keyword>
<sequence length="429" mass="46001">MDEFNQNQTKQDEEKTFYNFSESNQNQQPTPIPPNHNNDSQNQHKPVKSDIWKVWLSGIIGGLTVAVFGFLLLYTGVIPIEQLIPTNEVTQTETPRAPIIQTAGHGDGVPSELLSDVAGAVVGVSNLQSFSLWSDSVDAGTGSGVIYKVEGDLAYVVTNQHVIDGANQIEVILSDGEHVEANLLGQDELTDLAVLSIDAQYVDTVAEFGNSSELIVGEPAIAIGNPLGTEFAGTVTKGIISGLDRSIEIDINNDGTPDWNIDVIQTDAAINPGNSGGALINSAGQLIGINSMKIASHAIEGIGFAIPIDEALPIIEQLETNGAVTRPFMGISAINFSQVPPQHISRTLKLDPTEVTDGIVIAEVHPGSSADQAGLQVYDVVIALDDQPINNMLDLRQYLYRKTTIGESVTISYYRDGELQETEFVLQGE</sequence>
<comment type="caution">
    <text evidence="8">The sequence shown here is derived from an EMBL/GenBank/DDBJ whole genome shotgun (WGS) entry which is preliminary data.</text>
</comment>
<evidence type="ECO:0000313" key="9">
    <source>
        <dbReference type="Proteomes" id="UP001501734"/>
    </source>
</evidence>
<name>A0ABP7VV72_9BACI</name>
<keyword evidence="6" id="KW-0472">Membrane</keyword>
<dbReference type="InterPro" id="IPR001478">
    <property type="entry name" value="PDZ"/>
</dbReference>
<feature type="region of interest" description="Disordered" evidence="5">
    <location>
        <begin position="1"/>
        <end position="44"/>
    </location>
</feature>
<gene>
    <name evidence="8" type="ORF">GCM10022410_19740</name>
</gene>
<evidence type="ECO:0000259" key="7">
    <source>
        <dbReference type="SMART" id="SM00228"/>
    </source>
</evidence>
<evidence type="ECO:0000256" key="2">
    <source>
        <dbReference type="ARBA" id="ARBA00022670"/>
    </source>
</evidence>
<keyword evidence="6" id="KW-0812">Transmembrane</keyword>
<dbReference type="Pfam" id="PF13180">
    <property type="entry name" value="PDZ_2"/>
    <property type="match status" value="1"/>
</dbReference>
<dbReference type="Gene3D" id="2.40.10.10">
    <property type="entry name" value="Trypsin-like serine proteases"/>
    <property type="match status" value="2"/>
</dbReference>
<dbReference type="InterPro" id="IPR009003">
    <property type="entry name" value="Peptidase_S1_PA"/>
</dbReference>